<dbReference type="GO" id="GO:0046872">
    <property type="term" value="F:metal ion binding"/>
    <property type="evidence" value="ECO:0007669"/>
    <property type="project" value="UniProtKB-KW"/>
</dbReference>
<dbReference type="InterPro" id="IPR013658">
    <property type="entry name" value="SGL"/>
</dbReference>
<comment type="caution">
    <text evidence="6">The sequence shown here is derived from an EMBL/GenBank/DDBJ whole genome shotgun (WGS) entry which is preliminary data.</text>
</comment>
<feature type="domain" description="SMP-30/Gluconolactonase/LRE-like region" evidence="5">
    <location>
        <begin position="14"/>
        <end position="244"/>
    </location>
</feature>
<dbReference type="Proteomes" id="UP000579153">
    <property type="component" value="Unassembled WGS sequence"/>
</dbReference>
<dbReference type="InterPro" id="IPR005511">
    <property type="entry name" value="SMP-30"/>
</dbReference>
<keyword evidence="7" id="KW-1185">Reference proteome</keyword>
<dbReference type="EMBL" id="JACHMB010000001">
    <property type="protein sequence ID" value="MBB5784369.1"/>
    <property type="molecule type" value="Genomic_DNA"/>
</dbReference>
<comment type="cofactor">
    <cofactor evidence="4">
        <name>Zn(2+)</name>
        <dbReference type="ChEBI" id="CHEBI:29105"/>
    </cofactor>
    <text evidence="4">Binds 1 divalent metal cation per subunit.</text>
</comment>
<proteinExistence type="inferred from homology"/>
<dbReference type="PANTHER" id="PTHR47572:SF4">
    <property type="entry name" value="LACTONASE DRP35"/>
    <property type="match status" value="1"/>
</dbReference>
<dbReference type="InterPro" id="IPR051262">
    <property type="entry name" value="SMP-30/CGR1_Lactonase"/>
</dbReference>
<sequence>MSKPKVLLTGLGIPESPRWHEGRLWFCNWIAREVVAVDLEGTSEVASVRGPVPMGYSIDWLPDGRLLMTGDRLRRQEPDGSTVTVAEQGGNEIVVDGRGNIYINGADFDFAGGGAPEPGYIKLVTPDGELRQVADDIQFPNGMVITPDDRTLIISESFAGRLTAFDIDADGGLSNRRIFADGVAPDGICLDAEGAVWVSTGGSTIARVAEGGKILESIELAEEQAPFALMLGGPDRRTLFVLTAEWRESDGVVDNLQRLTTGPRTGQILTLAVSVPGAGRP</sequence>
<feature type="binding site" evidence="4">
    <location>
        <position position="141"/>
    </location>
    <ligand>
        <name>a divalent metal cation</name>
        <dbReference type="ChEBI" id="CHEBI:60240"/>
    </ligand>
</feature>
<dbReference type="Gene3D" id="2.120.10.30">
    <property type="entry name" value="TolB, C-terminal domain"/>
    <property type="match status" value="1"/>
</dbReference>
<name>A0A7W9GIB8_9ACTN</name>
<dbReference type="Pfam" id="PF08450">
    <property type="entry name" value="SGL"/>
    <property type="match status" value="1"/>
</dbReference>
<gene>
    <name evidence="6" type="ORF">HD596_011125</name>
</gene>
<dbReference type="RefSeq" id="WP_185077325.1">
    <property type="nucleotide sequence ID" value="NZ_JACHMB010000001.1"/>
</dbReference>
<dbReference type="PANTHER" id="PTHR47572">
    <property type="entry name" value="LIPOPROTEIN-RELATED"/>
    <property type="match status" value="1"/>
</dbReference>
<evidence type="ECO:0000256" key="2">
    <source>
        <dbReference type="ARBA" id="ARBA00022801"/>
    </source>
</evidence>
<keyword evidence="2" id="KW-0378">Hydrolase</keyword>
<dbReference type="InterPro" id="IPR011042">
    <property type="entry name" value="6-blade_b-propeller_TolB-like"/>
</dbReference>
<dbReference type="GO" id="GO:0016787">
    <property type="term" value="F:hydrolase activity"/>
    <property type="evidence" value="ECO:0007669"/>
    <property type="project" value="UniProtKB-KW"/>
</dbReference>
<feature type="binding site" evidence="4">
    <location>
        <position position="15"/>
    </location>
    <ligand>
        <name>a divalent metal cation</name>
        <dbReference type="ChEBI" id="CHEBI:60240"/>
    </ligand>
</feature>
<reference evidence="6 7" key="1">
    <citation type="submission" date="2020-08" db="EMBL/GenBank/DDBJ databases">
        <title>Sequencing the genomes of 1000 actinobacteria strains.</title>
        <authorList>
            <person name="Klenk H.-P."/>
        </authorList>
    </citation>
    <scope>NUCLEOTIDE SEQUENCE [LARGE SCALE GENOMIC DNA]</scope>
    <source>
        <strain evidence="6 7">DSM 45507</strain>
    </source>
</reference>
<dbReference type="PRINTS" id="PR01790">
    <property type="entry name" value="SMP30FAMILY"/>
</dbReference>
<evidence type="ECO:0000259" key="5">
    <source>
        <dbReference type="Pfam" id="PF08450"/>
    </source>
</evidence>
<dbReference type="AlphaFoldDB" id="A0A7W9GIB8"/>
<accession>A0A7W9GIB8</accession>
<protein>
    <submittedName>
        <fullName evidence="6">Sugar lactone lactonase YvrE</fullName>
    </submittedName>
</protein>
<keyword evidence="4" id="KW-0862">Zinc</keyword>
<evidence type="ECO:0000256" key="4">
    <source>
        <dbReference type="PIRSR" id="PIRSR605511-2"/>
    </source>
</evidence>
<evidence type="ECO:0000256" key="1">
    <source>
        <dbReference type="ARBA" id="ARBA00008853"/>
    </source>
</evidence>
<keyword evidence="4" id="KW-0479">Metal-binding</keyword>
<feature type="binding site" evidence="4">
    <location>
        <position position="109"/>
    </location>
    <ligand>
        <name>substrate</name>
    </ligand>
</feature>
<feature type="binding site" evidence="4">
    <location>
        <position position="186"/>
    </location>
    <ligand>
        <name>a divalent metal cation</name>
        <dbReference type="ChEBI" id="CHEBI:60240"/>
    </ligand>
</feature>
<evidence type="ECO:0000313" key="6">
    <source>
        <dbReference type="EMBL" id="MBB5784369.1"/>
    </source>
</evidence>
<comment type="similarity">
    <text evidence="1">Belongs to the SMP-30/CGR1 family.</text>
</comment>
<organism evidence="6 7">
    <name type="scientific">Nonomuraea jabiensis</name>
    <dbReference type="NCBI Taxonomy" id="882448"/>
    <lineage>
        <taxon>Bacteria</taxon>
        <taxon>Bacillati</taxon>
        <taxon>Actinomycetota</taxon>
        <taxon>Actinomycetes</taxon>
        <taxon>Streptosporangiales</taxon>
        <taxon>Streptosporangiaceae</taxon>
        <taxon>Nonomuraea</taxon>
    </lineage>
</organism>
<feature type="active site" description="Proton donor/acceptor" evidence="3">
    <location>
        <position position="186"/>
    </location>
</feature>
<dbReference type="SUPFAM" id="SSF63829">
    <property type="entry name" value="Calcium-dependent phosphotriesterase"/>
    <property type="match status" value="1"/>
</dbReference>
<evidence type="ECO:0000256" key="3">
    <source>
        <dbReference type="PIRSR" id="PIRSR605511-1"/>
    </source>
</evidence>
<evidence type="ECO:0000313" key="7">
    <source>
        <dbReference type="Proteomes" id="UP000579153"/>
    </source>
</evidence>